<keyword evidence="2" id="KW-1185">Reference proteome</keyword>
<dbReference type="OrthoDB" id="3078589at2759"/>
<sequence>MLSLPPTSYGIDPNDWDKTYEVLCKVLADLRIDGRTYFKNLYKRTLDIDSEKQFCSADEERICNLLPSCTCREIGYCASCGAAYMKQQGTLVGSGGMSCPASGEEAAEKAQQIQRFGRVISTTGCVEGKYSLDGDICRRQPIIHMFPPVI</sequence>
<evidence type="ECO:0000313" key="1">
    <source>
        <dbReference type="EMBL" id="KAE9391352.1"/>
    </source>
</evidence>
<proteinExistence type="predicted"/>
<dbReference type="AlphaFoldDB" id="A0A6A4GZG6"/>
<dbReference type="Proteomes" id="UP000799118">
    <property type="component" value="Unassembled WGS sequence"/>
</dbReference>
<gene>
    <name evidence="1" type="ORF">BT96DRAFT_945427</name>
</gene>
<accession>A0A6A4GZG6</accession>
<reference evidence="1" key="1">
    <citation type="journal article" date="2019" name="Environ. Microbiol.">
        <title>Fungal ecological strategies reflected in gene transcription - a case study of two litter decomposers.</title>
        <authorList>
            <person name="Barbi F."/>
            <person name="Kohler A."/>
            <person name="Barry K."/>
            <person name="Baskaran P."/>
            <person name="Daum C."/>
            <person name="Fauchery L."/>
            <person name="Ihrmark K."/>
            <person name="Kuo A."/>
            <person name="LaButti K."/>
            <person name="Lipzen A."/>
            <person name="Morin E."/>
            <person name="Grigoriev I.V."/>
            <person name="Henrissat B."/>
            <person name="Lindahl B."/>
            <person name="Martin F."/>
        </authorList>
    </citation>
    <scope>NUCLEOTIDE SEQUENCE</scope>
    <source>
        <strain evidence="1">JB14</strain>
    </source>
</reference>
<organism evidence="1 2">
    <name type="scientific">Gymnopus androsaceus JB14</name>
    <dbReference type="NCBI Taxonomy" id="1447944"/>
    <lineage>
        <taxon>Eukaryota</taxon>
        <taxon>Fungi</taxon>
        <taxon>Dikarya</taxon>
        <taxon>Basidiomycota</taxon>
        <taxon>Agaricomycotina</taxon>
        <taxon>Agaricomycetes</taxon>
        <taxon>Agaricomycetidae</taxon>
        <taxon>Agaricales</taxon>
        <taxon>Marasmiineae</taxon>
        <taxon>Omphalotaceae</taxon>
        <taxon>Gymnopus</taxon>
    </lineage>
</organism>
<protein>
    <submittedName>
        <fullName evidence="1">Uncharacterized protein</fullName>
    </submittedName>
</protein>
<dbReference type="EMBL" id="ML769627">
    <property type="protein sequence ID" value="KAE9391352.1"/>
    <property type="molecule type" value="Genomic_DNA"/>
</dbReference>
<name>A0A6A4GZG6_9AGAR</name>
<evidence type="ECO:0000313" key="2">
    <source>
        <dbReference type="Proteomes" id="UP000799118"/>
    </source>
</evidence>